<evidence type="ECO:0000313" key="2">
    <source>
        <dbReference type="EMBL" id="GAF70796.1"/>
    </source>
</evidence>
<feature type="transmembrane region" description="Helical" evidence="1">
    <location>
        <begin position="19"/>
        <end position="36"/>
    </location>
</feature>
<accession>X0S6D7</accession>
<evidence type="ECO:0008006" key="3">
    <source>
        <dbReference type="Google" id="ProtNLM"/>
    </source>
</evidence>
<name>X0S6D7_9ZZZZ</name>
<organism evidence="2">
    <name type="scientific">marine sediment metagenome</name>
    <dbReference type="NCBI Taxonomy" id="412755"/>
    <lineage>
        <taxon>unclassified sequences</taxon>
        <taxon>metagenomes</taxon>
        <taxon>ecological metagenomes</taxon>
    </lineage>
</organism>
<sequence>MGMIDEINLTNANANSLEVFEMLPVMLIVIIFYRLYRWIFGEPIDYDNYEPEEVLKMRYAKGEISSLYYSERMSRL</sequence>
<dbReference type="EMBL" id="BARS01009167">
    <property type="protein sequence ID" value="GAF70796.1"/>
    <property type="molecule type" value="Genomic_DNA"/>
</dbReference>
<gene>
    <name evidence="2" type="ORF">S01H1_17297</name>
</gene>
<protein>
    <recommendedName>
        <fullName evidence="3">SHOCT domain-containing protein</fullName>
    </recommendedName>
</protein>
<keyword evidence="1" id="KW-0812">Transmembrane</keyword>
<proteinExistence type="predicted"/>
<evidence type="ECO:0000256" key="1">
    <source>
        <dbReference type="SAM" id="Phobius"/>
    </source>
</evidence>
<reference evidence="2" key="1">
    <citation type="journal article" date="2014" name="Front. Microbiol.">
        <title>High frequency of phylogenetically diverse reductive dehalogenase-homologous genes in deep subseafloor sedimentary metagenomes.</title>
        <authorList>
            <person name="Kawai M."/>
            <person name="Futagami T."/>
            <person name="Toyoda A."/>
            <person name="Takaki Y."/>
            <person name="Nishi S."/>
            <person name="Hori S."/>
            <person name="Arai W."/>
            <person name="Tsubouchi T."/>
            <person name="Morono Y."/>
            <person name="Uchiyama I."/>
            <person name="Ito T."/>
            <person name="Fujiyama A."/>
            <person name="Inagaki F."/>
            <person name="Takami H."/>
        </authorList>
    </citation>
    <scope>NUCLEOTIDE SEQUENCE</scope>
    <source>
        <strain evidence="2">Expedition CK06-06</strain>
    </source>
</reference>
<comment type="caution">
    <text evidence="2">The sequence shown here is derived from an EMBL/GenBank/DDBJ whole genome shotgun (WGS) entry which is preliminary data.</text>
</comment>
<keyword evidence="1" id="KW-1133">Transmembrane helix</keyword>
<keyword evidence="1" id="KW-0472">Membrane</keyword>
<dbReference type="AlphaFoldDB" id="X0S6D7"/>